<accession>A0A0L0HPU1</accession>
<evidence type="ECO:0000256" key="3">
    <source>
        <dbReference type="ARBA" id="ARBA00023161"/>
    </source>
</evidence>
<dbReference type="GO" id="GO:0005730">
    <property type="term" value="C:nucleolus"/>
    <property type="evidence" value="ECO:0007669"/>
    <property type="project" value="TreeGrafter"/>
</dbReference>
<dbReference type="InterPro" id="IPR035979">
    <property type="entry name" value="RBD_domain_sf"/>
</dbReference>
<reference evidence="7 8" key="1">
    <citation type="submission" date="2009-08" db="EMBL/GenBank/DDBJ databases">
        <title>The Genome Sequence of Spizellomyces punctatus strain DAOM BR117.</title>
        <authorList>
            <consortium name="The Broad Institute Genome Sequencing Platform"/>
            <person name="Russ C."/>
            <person name="Cuomo C."/>
            <person name="Shea T."/>
            <person name="Young S.K."/>
            <person name="Zeng Q."/>
            <person name="Koehrsen M."/>
            <person name="Haas B."/>
            <person name="Borodovsky M."/>
            <person name="Guigo R."/>
            <person name="Alvarado L."/>
            <person name="Berlin A."/>
            <person name="Bochicchio J."/>
            <person name="Borenstein D."/>
            <person name="Chapman S."/>
            <person name="Chen Z."/>
            <person name="Engels R."/>
            <person name="Freedman E."/>
            <person name="Gellesch M."/>
            <person name="Goldberg J."/>
            <person name="Griggs A."/>
            <person name="Gujja S."/>
            <person name="Heiman D."/>
            <person name="Hepburn T."/>
            <person name="Howarth C."/>
            <person name="Jen D."/>
            <person name="Larson L."/>
            <person name="Lewis B."/>
            <person name="Mehta T."/>
            <person name="Park D."/>
            <person name="Pearson M."/>
            <person name="Roberts A."/>
            <person name="Saif S."/>
            <person name="Shenoy N."/>
            <person name="Sisk P."/>
            <person name="Stolte C."/>
            <person name="Sykes S."/>
            <person name="Thomson T."/>
            <person name="Walk T."/>
            <person name="White J."/>
            <person name="Yandava C."/>
            <person name="Burger G."/>
            <person name="Gray M.W."/>
            <person name="Holland P.W.H."/>
            <person name="King N."/>
            <person name="Lang F.B.F."/>
            <person name="Roger A.J."/>
            <person name="Ruiz-Trillo I."/>
            <person name="Lander E."/>
            <person name="Nusbaum C."/>
        </authorList>
    </citation>
    <scope>NUCLEOTIDE SEQUENCE [LARGE SCALE GENOMIC DNA]</scope>
    <source>
        <strain evidence="7 8">DAOM BR117</strain>
    </source>
</reference>
<evidence type="ECO:0000256" key="5">
    <source>
        <dbReference type="SAM" id="MobiDB-lite"/>
    </source>
</evidence>
<feature type="domain" description="UPF3" evidence="6">
    <location>
        <begin position="52"/>
        <end position="247"/>
    </location>
</feature>
<sequence>MVTAAEAAAAEVSHSSTRSVGDERSKGSQADDKKRSRRTRKRPGRKAKENKPRTKIVVRRLPPHLPEEIFKTTVDKWLGETDWWTFVAGKIATSQAKISVFSRAYLNFKNIDALLDFCRTYNGHLFVDSKGVEHRAVVEFAPFQRIPKSKKKPDPRMNTIEQDPDFLAFLKSLEEDNEAKAAASSVATGETQLEKLERTLLADQVAKEQGVAHSTVTSIVTASSSQLAGPDKPKSTPLLDALRAKKAASRAEGSKQTKAVTDAKGKESRRSEKKKSSSKSKEGGKSGSTSGMTKSVVPTGIVKRSSSPVGKKSATTPSASGASSKEATDVTPKAEQRRSRLAPTGGLFKASLGAVLGAKETKRPRGSARKQKADEDSQNDASASGDTAPEARASNGPGLQEREESKGRGYRQKRRTRLEGDLIDASADGVTAVINEGDTDTRKSKPRQVRSRDNTGTTDLSKPAEAWPEKDDSRKMSRNRVASTSSTSSMASQPPKRTGPSVTIMKRDGTTSSFNVGKNDAT</sequence>
<feature type="compositionally biased region" description="Basic and acidic residues" evidence="5">
    <location>
        <begin position="326"/>
        <end position="338"/>
    </location>
</feature>
<dbReference type="Proteomes" id="UP000053201">
    <property type="component" value="Unassembled WGS sequence"/>
</dbReference>
<feature type="compositionally biased region" description="Low complexity" evidence="5">
    <location>
        <begin position="482"/>
        <end position="492"/>
    </location>
</feature>
<evidence type="ECO:0000256" key="4">
    <source>
        <dbReference type="ARBA" id="ARBA00023242"/>
    </source>
</evidence>
<dbReference type="InterPro" id="IPR039722">
    <property type="entry name" value="Upf3"/>
</dbReference>
<dbReference type="GO" id="GO:0003729">
    <property type="term" value="F:mRNA binding"/>
    <property type="evidence" value="ECO:0007669"/>
    <property type="project" value="TreeGrafter"/>
</dbReference>
<dbReference type="OMA" id="QYKPGKV"/>
<comment type="similarity">
    <text evidence="2">Belongs to the RENT3 family.</text>
</comment>
<dbReference type="SUPFAM" id="SSF54928">
    <property type="entry name" value="RNA-binding domain, RBD"/>
    <property type="match status" value="1"/>
</dbReference>
<feature type="region of interest" description="Disordered" evidence="5">
    <location>
        <begin position="1"/>
        <end position="55"/>
    </location>
</feature>
<dbReference type="GO" id="GO:0005737">
    <property type="term" value="C:cytoplasm"/>
    <property type="evidence" value="ECO:0007669"/>
    <property type="project" value="TreeGrafter"/>
</dbReference>
<dbReference type="Gene3D" id="3.30.70.330">
    <property type="match status" value="1"/>
</dbReference>
<evidence type="ECO:0000259" key="6">
    <source>
        <dbReference type="Pfam" id="PF03467"/>
    </source>
</evidence>
<protein>
    <recommendedName>
        <fullName evidence="6">UPF3 domain-containing protein</fullName>
    </recommendedName>
</protein>
<dbReference type="Pfam" id="PF03467">
    <property type="entry name" value="Smg4_UPF3"/>
    <property type="match status" value="1"/>
</dbReference>
<dbReference type="OrthoDB" id="18087at2759"/>
<feature type="region of interest" description="Disordered" evidence="5">
    <location>
        <begin position="243"/>
        <end position="522"/>
    </location>
</feature>
<feature type="compositionally biased region" description="Polar residues" evidence="5">
    <location>
        <begin position="510"/>
        <end position="522"/>
    </location>
</feature>
<feature type="compositionally biased region" description="Basic and acidic residues" evidence="5">
    <location>
        <begin position="20"/>
        <end position="34"/>
    </location>
</feature>
<dbReference type="STRING" id="645134.A0A0L0HPU1"/>
<dbReference type="PANTHER" id="PTHR13112:SF0">
    <property type="entry name" value="FI21285P1"/>
    <property type="match status" value="1"/>
</dbReference>
<evidence type="ECO:0000313" key="8">
    <source>
        <dbReference type="Proteomes" id="UP000053201"/>
    </source>
</evidence>
<feature type="compositionally biased region" description="Low complexity" evidence="5">
    <location>
        <begin position="1"/>
        <end position="11"/>
    </location>
</feature>
<feature type="compositionally biased region" description="Low complexity" evidence="5">
    <location>
        <begin position="311"/>
        <end position="325"/>
    </location>
</feature>
<feature type="compositionally biased region" description="Basic and acidic residues" evidence="5">
    <location>
        <begin position="261"/>
        <end position="270"/>
    </location>
</feature>
<name>A0A0L0HPU1_SPIPD</name>
<evidence type="ECO:0000256" key="1">
    <source>
        <dbReference type="ARBA" id="ARBA00004123"/>
    </source>
</evidence>
<feature type="compositionally biased region" description="Basic residues" evidence="5">
    <location>
        <begin position="35"/>
        <end position="45"/>
    </location>
</feature>
<proteinExistence type="inferred from homology"/>
<keyword evidence="4" id="KW-0539">Nucleus</keyword>
<evidence type="ECO:0000313" key="7">
    <source>
        <dbReference type="EMBL" id="KND03097.1"/>
    </source>
</evidence>
<comment type="subcellular location">
    <subcellularLocation>
        <location evidence="1">Nucleus</location>
    </subcellularLocation>
</comment>
<dbReference type="InParanoid" id="A0A0L0HPU1"/>
<dbReference type="EMBL" id="KQ257452">
    <property type="protein sequence ID" value="KND03097.1"/>
    <property type="molecule type" value="Genomic_DNA"/>
</dbReference>
<dbReference type="CDD" id="cd12455">
    <property type="entry name" value="RRM_like_Smg4_UPF3"/>
    <property type="match status" value="1"/>
</dbReference>
<dbReference type="PANTHER" id="PTHR13112">
    <property type="entry name" value="UPF3 REGULATOR OF NONSENSE TRANSCRIPTS-LIKE PROTEIN"/>
    <property type="match status" value="1"/>
</dbReference>
<dbReference type="InterPro" id="IPR012677">
    <property type="entry name" value="Nucleotide-bd_a/b_plait_sf"/>
</dbReference>
<evidence type="ECO:0000256" key="2">
    <source>
        <dbReference type="ARBA" id="ARBA00005991"/>
    </source>
</evidence>
<dbReference type="eggNOG" id="KOG1295">
    <property type="taxonomic scope" value="Eukaryota"/>
</dbReference>
<dbReference type="GO" id="GO:0045727">
    <property type="term" value="P:positive regulation of translation"/>
    <property type="evidence" value="ECO:0007669"/>
    <property type="project" value="TreeGrafter"/>
</dbReference>
<keyword evidence="8" id="KW-1185">Reference proteome</keyword>
<dbReference type="GO" id="GO:0000184">
    <property type="term" value="P:nuclear-transcribed mRNA catabolic process, nonsense-mediated decay"/>
    <property type="evidence" value="ECO:0007669"/>
    <property type="project" value="UniProtKB-KW"/>
</dbReference>
<dbReference type="GeneID" id="27685770"/>
<organism evidence="7 8">
    <name type="scientific">Spizellomyces punctatus (strain DAOM BR117)</name>
    <dbReference type="NCBI Taxonomy" id="645134"/>
    <lineage>
        <taxon>Eukaryota</taxon>
        <taxon>Fungi</taxon>
        <taxon>Fungi incertae sedis</taxon>
        <taxon>Chytridiomycota</taxon>
        <taxon>Chytridiomycota incertae sedis</taxon>
        <taxon>Chytridiomycetes</taxon>
        <taxon>Spizellomycetales</taxon>
        <taxon>Spizellomycetaceae</taxon>
        <taxon>Spizellomyces</taxon>
    </lineage>
</organism>
<keyword evidence="3" id="KW-0866">Nonsense-mediated mRNA decay</keyword>
<dbReference type="VEuPathDB" id="FungiDB:SPPG_02161"/>
<dbReference type="RefSeq" id="XP_016611136.1">
    <property type="nucleotide sequence ID" value="XM_016750460.1"/>
</dbReference>
<gene>
    <name evidence="7" type="ORF">SPPG_02161</name>
</gene>
<dbReference type="AlphaFoldDB" id="A0A0L0HPU1"/>
<dbReference type="InterPro" id="IPR005120">
    <property type="entry name" value="UPF3_dom"/>
</dbReference>